<dbReference type="InterPro" id="IPR057326">
    <property type="entry name" value="KR_dom"/>
</dbReference>
<dbReference type="AlphaFoldDB" id="A0A7W5F7X3"/>
<keyword evidence="2" id="KW-0560">Oxidoreductase</keyword>
<proteinExistence type="inferred from homology"/>
<dbReference type="Pfam" id="PF00106">
    <property type="entry name" value="adh_short"/>
    <property type="match status" value="1"/>
</dbReference>
<feature type="domain" description="Ketoreductase" evidence="4">
    <location>
        <begin position="8"/>
        <end position="186"/>
    </location>
</feature>
<dbReference type="Proteomes" id="UP000577707">
    <property type="component" value="Unassembled WGS sequence"/>
</dbReference>
<dbReference type="PRINTS" id="PR00080">
    <property type="entry name" value="SDRFAMILY"/>
</dbReference>
<evidence type="ECO:0000256" key="2">
    <source>
        <dbReference type="ARBA" id="ARBA00023002"/>
    </source>
</evidence>
<dbReference type="InterPro" id="IPR020904">
    <property type="entry name" value="Sc_DH/Rdtase_CS"/>
</dbReference>
<evidence type="ECO:0000313" key="6">
    <source>
        <dbReference type="Proteomes" id="UP000577707"/>
    </source>
</evidence>
<dbReference type="Gene3D" id="3.40.50.720">
    <property type="entry name" value="NAD(P)-binding Rossmann-like Domain"/>
    <property type="match status" value="1"/>
</dbReference>
<dbReference type="SMART" id="SM00822">
    <property type="entry name" value="PKS_KR"/>
    <property type="match status" value="1"/>
</dbReference>
<accession>A0A7W5F7X3</accession>
<dbReference type="RefSeq" id="WP_183543926.1">
    <property type="nucleotide sequence ID" value="NZ_BMQT01000003.1"/>
</dbReference>
<dbReference type="PROSITE" id="PS00061">
    <property type="entry name" value="ADH_SHORT"/>
    <property type="match status" value="1"/>
</dbReference>
<name>A0A7W5F7X3_9ACTN</name>
<comment type="caution">
    <text evidence="5">The sequence shown here is derived from an EMBL/GenBank/DDBJ whole genome shotgun (WGS) entry which is preliminary data.</text>
</comment>
<dbReference type="GO" id="GO:0016616">
    <property type="term" value="F:oxidoreductase activity, acting on the CH-OH group of donors, NAD or NADP as acceptor"/>
    <property type="evidence" value="ECO:0007669"/>
    <property type="project" value="UniProtKB-ARBA"/>
</dbReference>
<reference evidence="5 6" key="1">
    <citation type="submission" date="2020-08" db="EMBL/GenBank/DDBJ databases">
        <title>Genomic Encyclopedia of Type Strains, Phase III (KMG-III): the genomes of soil and plant-associated and newly described type strains.</title>
        <authorList>
            <person name="Whitman W."/>
        </authorList>
    </citation>
    <scope>NUCLEOTIDE SEQUENCE [LARGE SCALE GENOMIC DNA]</scope>
    <source>
        <strain evidence="5 6">CECT 3302</strain>
    </source>
</reference>
<keyword evidence="6" id="KW-1185">Reference proteome</keyword>
<protein>
    <submittedName>
        <fullName evidence="5">NAD(P)-dependent dehydrogenase (Short-subunit alcohol dehydrogenase family)</fullName>
    </submittedName>
</protein>
<dbReference type="InterPro" id="IPR002347">
    <property type="entry name" value="SDR_fam"/>
</dbReference>
<organism evidence="5 6">
    <name type="scientific">Nocardioides albus</name>
    <dbReference type="NCBI Taxonomy" id="1841"/>
    <lineage>
        <taxon>Bacteria</taxon>
        <taxon>Bacillati</taxon>
        <taxon>Actinomycetota</taxon>
        <taxon>Actinomycetes</taxon>
        <taxon>Propionibacteriales</taxon>
        <taxon>Nocardioidaceae</taxon>
        <taxon>Nocardioides</taxon>
    </lineage>
</organism>
<evidence type="ECO:0000256" key="3">
    <source>
        <dbReference type="RuleBase" id="RU000363"/>
    </source>
</evidence>
<dbReference type="EMBL" id="JACHXG010000003">
    <property type="protein sequence ID" value="MBB3088645.1"/>
    <property type="molecule type" value="Genomic_DNA"/>
</dbReference>
<evidence type="ECO:0000259" key="4">
    <source>
        <dbReference type="SMART" id="SM00822"/>
    </source>
</evidence>
<dbReference type="CDD" id="cd05233">
    <property type="entry name" value="SDR_c"/>
    <property type="match status" value="1"/>
</dbReference>
<comment type="similarity">
    <text evidence="1 3">Belongs to the short-chain dehydrogenases/reductases (SDR) family.</text>
</comment>
<evidence type="ECO:0000256" key="1">
    <source>
        <dbReference type="ARBA" id="ARBA00006484"/>
    </source>
</evidence>
<dbReference type="InterPro" id="IPR036291">
    <property type="entry name" value="NAD(P)-bd_dom_sf"/>
</dbReference>
<sequence length="257" mass="27141">MSATFAGRTALVSGAGNGLGRAMARRLYESGARLILVGRDLTKLEMTRQAIEAPADRCRIETCDVADPGSVAMLAETLHDEQVSILVNNAGVPGPVADLVDIDPDDWDAVFATNVRGVFLMCQAFLPPMIAARAGDVVNVASVSGKRPLARRTPYCASKMAVIGLTTTLAAEAGPFGVRVNTLSPGPVNGPRMERNFRLEAERTGVSREEAEQAFVSRSALGRMVEEDEVGQALVAMLQMPGLTAADIDLSAGMVAR</sequence>
<dbReference type="FunFam" id="3.40.50.720:FF:000084">
    <property type="entry name" value="Short-chain dehydrogenase reductase"/>
    <property type="match status" value="1"/>
</dbReference>
<dbReference type="PANTHER" id="PTHR42760">
    <property type="entry name" value="SHORT-CHAIN DEHYDROGENASES/REDUCTASES FAMILY MEMBER"/>
    <property type="match status" value="1"/>
</dbReference>
<evidence type="ECO:0000313" key="5">
    <source>
        <dbReference type="EMBL" id="MBB3088645.1"/>
    </source>
</evidence>
<dbReference type="SUPFAM" id="SSF51735">
    <property type="entry name" value="NAD(P)-binding Rossmann-fold domains"/>
    <property type="match status" value="1"/>
</dbReference>
<gene>
    <name evidence="5" type="ORF">FHS12_001586</name>
</gene>
<dbReference type="PRINTS" id="PR00081">
    <property type="entry name" value="GDHRDH"/>
</dbReference>